<evidence type="ECO:0000256" key="7">
    <source>
        <dbReference type="SAM" id="Phobius"/>
    </source>
</evidence>
<dbReference type="EMBL" id="MHKI01000006">
    <property type="protein sequence ID" value="OGY87631.1"/>
    <property type="molecule type" value="Genomic_DNA"/>
</dbReference>
<evidence type="ECO:0000259" key="8">
    <source>
        <dbReference type="Pfam" id="PF02687"/>
    </source>
</evidence>
<dbReference type="InterPro" id="IPR003838">
    <property type="entry name" value="ABC3_permease_C"/>
</dbReference>
<reference evidence="10 11" key="1">
    <citation type="journal article" date="2016" name="Nat. Commun.">
        <title>Thousands of microbial genomes shed light on interconnected biogeochemical processes in an aquifer system.</title>
        <authorList>
            <person name="Anantharaman K."/>
            <person name="Brown C.T."/>
            <person name="Hug L.A."/>
            <person name="Sharon I."/>
            <person name="Castelle C.J."/>
            <person name="Probst A.J."/>
            <person name="Thomas B.C."/>
            <person name="Singh A."/>
            <person name="Wilkins M.J."/>
            <person name="Karaoz U."/>
            <person name="Brodie E.L."/>
            <person name="Williams K.H."/>
            <person name="Hubbard S.S."/>
            <person name="Banfield J.F."/>
        </authorList>
    </citation>
    <scope>NUCLEOTIDE SEQUENCE [LARGE SCALE GENOMIC DNA]</scope>
</reference>
<dbReference type="Proteomes" id="UP000176420">
    <property type="component" value="Unassembled WGS sequence"/>
</dbReference>
<evidence type="ECO:0000313" key="10">
    <source>
        <dbReference type="EMBL" id="OGY87631.1"/>
    </source>
</evidence>
<feature type="transmembrane region" description="Helical" evidence="7">
    <location>
        <begin position="21"/>
        <end position="42"/>
    </location>
</feature>
<protein>
    <recommendedName>
        <fullName evidence="12">Multidrug ABC transporter substrate-binding protein</fullName>
    </recommendedName>
</protein>
<evidence type="ECO:0000256" key="4">
    <source>
        <dbReference type="ARBA" id="ARBA00022989"/>
    </source>
</evidence>
<evidence type="ECO:0000313" key="11">
    <source>
        <dbReference type="Proteomes" id="UP000176420"/>
    </source>
</evidence>
<evidence type="ECO:0000259" key="9">
    <source>
        <dbReference type="Pfam" id="PF12704"/>
    </source>
</evidence>
<keyword evidence="4 7" id="KW-1133">Transmembrane helix</keyword>
<feature type="transmembrane region" description="Helical" evidence="7">
    <location>
        <begin position="375"/>
        <end position="398"/>
    </location>
</feature>
<comment type="caution">
    <text evidence="10">The sequence shown here is derived from an EMBL/GenBank/DDBJ whole genome shotgun (WGS) entry which is preliminary data.</text>
</comment>
<keyword evidence="3 7" id="KW-0812">Transmembrane</keyword>
<name>A0A1G2BEJ3_9BACT</name>
<evidence type="ECO:0000256" key="1">
    <source>
        <dbReference type="ARBA" id="ARBA00004651"/>
    </source>
</evidence>
<dbReference type="Pfam" id="PF12704">
    <property type="entry name" value="MacB_PCD"/>
    <property type="match status" value="1"/>
</dbReference>
<accession>A0A1G2BEJ3</accession>
<dbReference type="Pfam" id="PF02687">
    <property type="entry name" value="FtsX"/>
    <property type="match status" value="1"/>
</dbReference>
<evidence type="ECO:0000256" key="3">
    <source>
        <dbReference type="ARBA" id="ARBA00022692"/>
    </source>
</evidence>
<dbReference type="PANTHER" id="PTHR30572">
    <property type="entry name" value="MEMBRANE COMPONENT OF TRANSPORTER-RELATED"/>
    <property type="match status" value="1"/>
</dbReference>
<keyword evidence="5 7" id="KW-0472">Membrane</keyword>
<dbReference type="AlphaFoldDB" id="A0A1G2BEJ3"/>
<keyword evidence="2" id="KW-1003">Cell membrane</keyword>
<dbReference type="InterPro" id="IPR025857">
    <property type="entry name" value="MacB_PCD"/>
</dbReference>
<evidence type="ECO:0000256" key="2">
    <source>
        <dbReference type="ARBA" id="ARBA00022475"/>
    </source>
</evidence>
<feature type="domain" description="ABC3 transporter permease C-terminal" evidence="8">
    <location>
        <begin position="295"/>
        <end position="408"/>
    </location>
</feature>
<proteinExistence type="inferred from homology"/>
<evidence type="ECO:0008006" key="12">
    <source>
        <dbReference type="Google" id="ProtNLM"/>
    </source>
</evidence>
<comment type="similarity">
    <text evidence="6">Belongs to the ABC-4 integral membrane protein family.</text>
</comment>
<dbReference type="InterPro" id="IPR050250">
    <property type="entry name" value="Macrolide_Exporter_MacB"/>
</dbReference>
<gene>
    <name evidence="10" type="ORF">A2319_04240</name>
</gene>
<organism evidence="10 11">
    <name type="scientific">Candidatus Kerfeldbacteria bacterium RIFOXYB2_FULL_38_14</name>
    <dbReference type="NCBI Taxonomy" id="1798547"/>
    <lineage>
        <taxon>Bacteria</taxon>
        <taxon>Candidatus Kerfeldiibacteriota</taxon>
    </lineage>
</organism>
<comment type="subcellular location">
    <subcellularLocation>
        <location evidence="1">Cell membrane</location>
        <topology evidence="1">Multi-pass membrane protein</topology>
    </subcellularLocation>
</comment>
<evidence type="ECO:0000256" key="5">
    <source>
        <dbReference type="ARBA" id="ARBA00023136"/>
    </source>
</evidence>
<dbReference type="PANTHER" id="PTHR30572:SF4">
    <property type="entry name" value="ABC TRANSPORTER PERMEASE YTRF"/>
    <property type="match status" value="1"/>
</dbReference>
<sequence length="415" mass="43239">MKIQDIFQESYTALTVNKARSFLTMLGIIIGIGSVIAMISIGTGAKDSIESKIESTGSNLIYVNPGMPSSSQSGGVSMARGSAQTLTKEDAEAITAGVLNITAVSAEYSTRSQVTATGTNTNTQITGVTSAYAQVHSITIVDGSFITDQQVSSTSKVAVLGATTSEDLFGEEVDVVGNTIRMNNVTFKIVGVAESKGGSGINNTDDMIYVPLSSAQQYLSRGFRPGSTSKTVSNITVQAESAEAMEQVQADVTTVLLTAHGIASADSADFTVMTQADLVSTASSITTVFTTLLAAIAGISLIVGGIGIMNMMLTTVTERTREIGLRKAIGALARDINRQFLLEAVLLTVVGGIGGIVVGWLASKAMTQFASITTQVSFSSVALAFGVSMCIGVVFGYYPAYRASKLNPIDALRFE</sequence>
<feature type="domain" description="MacB-like periplasmic core" evidence="9">
    <location>
        <begin position="21"/>
        <end position="254"/>
    </location>
</feature>
<dbReference type="GO" id="GO:0022857">
    <property type="term" value="F:transmembrane transporter activity"/>
    <property type="evidence" value="ECO:0007669"/>
    <property type="project" value="TreeGrafter"/>
</dbReference>
<dbReference type="GO" id="GO:0005886">
    <property type="term" value="C:plasma membrane"/>
    <property type="evidence" value="ECO:0007669"/>
    <property type="project" value="UniProtKB-SubCell"/>
</dbReference>
<evidence type="ECO:0000256" key="6">
    <source>
        <dbReference type="ARBA" id="ARBA00038076"/>
    </source>
</evidence>
<feature type="transmembrane region" description="Helical" evidence="7">
    <location>
        <begin position="340"/>
        <end position="363"/>
    </location>
</feature>
<feature type="transmembrane region" description="Helical" evidence="7">
    <location>
        <begin position="288"/>
        <end position="313"/>
    </location>
</feature>